<sequence length="92" mass="10837">MIILKRRIKKIRITKPIKNSKRKIFQGKNNGKNNSNNNTSNTQNQTENFDKEKKNRYRSPDFEFDSIVECEGVLDIMQDGYGFFYAPRITTT</sequence>
<evidence type="ECO:0000313" key="2">
    <source>
        <dbReference type="EMBL" id="CEN51634.1"/>
    </source>
</evidence>
<feature type="region of interest" description="Disordered" evidence="1">
    <location>
        <begin position="18"/>
        <end position="57"/>
    </location>
</feature>
<dbReference type="Gene3D" id="2.40.50.140">
    <property type="entry name" value="Nucleic acid-binding proteins"/>
    <property type="match status" value="1"/>
</dbReference>
<dbReference type="InterPro" id="IPR012340">
    <property type="entry name" value="NA-bd_OB-fold"/>
</dbReference>
<feature type="compositionally biased region" description="Low complexity" evidence="1">
    <location>
        <begin position="26"/>
        <end position="44"/>
    </location>
</feature>
<reference evidence="3" key="1">
    <citation type="submission" date="2015-01" db="EMBL/GenBank/DDBJ databases">
        <authorList>
            <person name="MANFREDI Pablo"/>
        </authorList>
    </citation>
    <scope>NUCLEOTIDE SEQUENCE [LARGE SCALE GENOMIC DNA]</scope>
    <source>
        <strain evidence="3">Cc11</strain>
    </source>
</reference>
<evidence type="ECO:0000313" key="3">
    <source>
        <dbReference type="Proteomes" id="UP000039370"/>
    </source>
</evidence>
<gene>
    <name evidence="2" type="ORF">CCAN11_2330028</name>
</gene>
<dbReference type="AlphaFoldDB" id="A0A0B7IM55"/>
<proteinExistence type="predicted"/>
<feature type="compositionally biased region" description="Basic and acidic residues" evidence="1">
    <location>
        <begin position="48"/>
        <end position="57"/>
    </location>
</feature>
<name>A0A0B7IM55_9FLAO</name>
<dbReference type="EMBL" id="CDOK01000150">
    <property type="protein sequence ID" value="CEN51634.1"/>
    <property type="molecule type" value="Genomic_DNA"/>
</dbReference>
<protein>
    <submittedName>
        <fullName evidence="2">Uncharacterized protein</fullName>
    </submittedName>
</protein>
<dbReference type="Proteomes" id="UP000039370">
    <property type="component" value="Unassembled WGS sequence"/>
</dbReference>
<organism evidence="2 3">
    <name type="scientific">Capnocytophaga canimorsus</name>
    <dbReference type="NCBI Taxonomy" id="28188"/>
    <lineage>
        <taxon>Bacteria</taxon>
        <taxon>Pseudomonadati</taxon>
        <taxon>Bacteroidota</taxon>
        <taxon>Flavobacteriia</taxon>
        <taxon>Flavobacteriales</taxon>
        <taxon>Flavobacteriaceae</taxon>
        <taxon>Capnocytophaga</taxon>
    </lineage>
</organism>
<accession>A0A0B7IM55</accession>
<evidence type="ECO:0000256" key="1">
    <source>
        <dbReference type="SAM" id="MobiDB-lite"/>
    </source>
</evidence>